<accession>A0A4S4KG65</accession>
<comment type="caution">
    <text evidence="2">The sequence shown here is derived from an EMBL/GenBank/DDBJ whole genome shotgun (WGS) entry which is preliminary data.</text>
</comment>
<proteinExistence type="predicted"/>
<sequence>MLLNEVIMGNPIKLTTKDEDLTKPPDGYDSVVGEPGDELNYDESIVYRNDAIRPLFLIIYQ</sequence>
<dbReference type="Gene3D" id="3.90.228.10">
    <property type="match status" value="1"/>
</dbReference>
<protein>
    <recommendedName>
        <fullName evidence="1">PARP catalytic domain-containing protein</fullName>
    </recommendedName>
</protein>
<gene>
    <name evidence="2" type="ORF">EW026_g4755</name>
</gene>
<keyword evidence="3" id="KW-1185">Reference proteome</keyword>
<reference evidence="2 3" key="1">
    <citation type="submission" date="2019-02" db="EMBL/GenBank/DDBJ databases">
        <title>Genome sequencing of the rare red list fungi Phlebia centrifuga.</title>
        <authorList>
            <person name="Buettner E."/>
            <person name="Kellner H."/>
        </authorList>
    </citation>
    <scope>NUCLEOTIDE SEQUENCE [LARGE SCALE GENOMIC DNA]</scope>
    <source>
        <strain evidence="2 3">DSM 108282</strain>
    </source>
</reference>
<feature type="domain" description="PARP catalytic" evidence="1">
    <location>
        <begin position="1"/>
        <end position="61"/>
    </location>
</feature>
<dbReference type="EMBL" id="SGPJ01000183">
    <property type="protein sequence ID" value="THG97198.1"/>
    <property type="molecule type" value="Genomic_DNA"/>
</dbReference>
<dbReference type="Proteomes" id="UP000309038">
    <property type="component" value="Unassembled WGS sequence"/>
</dbReference>
<dbReference type="SUPFAM" id="SSF56399">
    <property type="entry name" value="ADP-ribosylation"/>
    <property type="match status" value="1"/>
</dbReference>
<evidence type="ECO:0000313" key="2">
    <source>
        <dbReference type="EMBL" id="THG97198.1"/>
    </source>
</evidence>
<evidence type="ECO:0000259" key="1">
    <source>
        <dbReference type="PROSITE" id="PS51059"/>
    </source>
</evidence>
<dbReference type="InterPro" id="IPR012317">
    <property type="entry name" value="Poly(ADP-ribose)pol_cat_dom"/>
</dbReference>
<dbReference type="GO" id="GO:0003950">
    <property type="term" value="F:NAD+ poly-ADP-ribosyltransferase activity"/>
    <property type="evidence" value="ECO:0007669"/>
    <property type="project" value="InterPro"/>
</dbReference>
<name>A0A4S4KG65_9APHY</name>
<dbReference type="AlphaFoldDB" id="A0A4S4KG65"/>
<dbReference type="PROSITE" id="PS51059">
    <property type="entry name" value="PARP_CATALYTIC"/>
    <property type="match status" value="1"/>
</dbReference>
<organism evidence="2 3">
    <name type="scientific">Hermanssonia centrifuga</name>
    <dbReference type="NCBI Taxonomy" id="98765"/>
    <lineage>
        <taxon>Eukaryota</taxon>
        <taxon>Fungi</taxon>
        <taxon>Dikarya</taxon>
        <taxon>Basidiomycota</taxon>
        <taxon>Agaricomycotina</taxon>
        <taxon>Agaricomycetes</taxon>
        <taxon>Polyporales</taxon>
        <taxon>Meruliaceae</taxon>
        <taxon>Hermanssonia</taxon>
    </lineage>
</organism>
<evidence type="ECO:0000313" key="3">
    <source>
        <dbReference type="Proteomes" id="UP000309038"/>
    </source>
</evidence>